<dbReference type="PIRSF" id="PIRSF000876">
    <property type="entry name" value="RR_chemtxs_CheB"/>
    <property type="match status" value="1"/>
</dbReference>
<dbReference type="GO" id="GO:0006935">
    <property type="term" value="P:chemotaxis"/>
    <property type="evidence" value="ECO:0007669"/>
    <property type="project" value="UniProtKB-UniRule"/>
</dbReference>
<evidence type="ECO:0000259" key="6">
    <source>
        <dbReference type="PROSITE" id="PS50110"/>
    </source>
</evidence>
<dbReference type="AlphaFoldDB" id="A0AAJ1IB67"/>
<feature type="active site" evidence="3 4">
    <location>
        <position position="324"/>
    </location>
</feature>
<comment type="catalytic activity">
    <reaction evidence="2 3">
        <text>[protein]-L-glutamate 5-O-methyl ester + H2O = L-glutamyl-[protein] + methanol + H(+)</text>
        <dbReference type="Rhea" id="RHEA:23236"/>
        <dbReference type="Rhea" id="RHEA-COMP:10208"/>
        <dbReference type="Rhea" id="RHEA-COMP:10311"/>
        <dbReference type="ChEBI" id="CHEBI:15377"/>
        <dbReference type="ChEBI" id="CHEBI:15378"/>
        <dbReference type="ChEBI" id="CHEBI:17790"/>
        <dbReference type="ChEBI" id="CHEBI:29973"/>
        <dbReference type="ChEBI" id="CHEBI:82795"/>
        <dbReference type="EC" id="3.1.1.61"/>
    </reaction>
</comment>
<dbReference type="InterPro" id="IPR000673">
    <property type="entry name" value="Sig_transdc_resp-reg_Me-estase"/>
</dbReference>
<evidence type="ECO:0000256" key="3">
    <source>
        <dbReference type="HAMAP-Rule" id="MF_00099"/>
    </source>
</evidence>
<dbReference type="GO" id="GO:0020037">
    <property type="term" value="F:heme binding"/>
    <property type="evidence" value="ECO:0007669"/>
    <property type="project" value="InterPro"/>
</dbReference>
<accession>A0AAJ1IB67</accession>
<evidence type="ECO:0000256" key="1">
    <source>
        <dbReference type="ARBA" id="ARBA00022801"/>
    </source>
</evidence>
<dbReference type="SMART" id="SM00448">
    <property type="entry name" value="REC"/>
    <property type="match status" value="1"/>
</dbReference>
<feature type="modified residue" description="4-aspartylphosphate" evidence="3 5">
    <location>
        <position position="58"/>
    </location>
</feature>
<keyword evidence="3" id="KW-0963">Cytoplasm</keyword>
<sequence length="383" mass="41278">MSHNDISVLVCDDSALMRNLIGRIIENADGLSLAGKAMNGRFALEKIPKLKPDIIMLDLEMPEMNGIEFLKEKKKRGIEIPVVILSSVAKKGAEVTMEAISLGASDFIMKPSDTNTLDLDEIAESIVKTLIAYGKNYKGEEWTSAKAKRADAGRAKAIDVKSGTQSKPAPAAPVKRPATFVQPSGTRVRTKMVELVVIGISTGGPNALREVFRDIDSELRVPVLVVQHMPAGFTEEFARSLDRICPLEVKEAANGDILKPGRVLIAPGSAHIKIERKKLATIIKLDESDPVNGHRPSADVLFSSAAETYGGNVLGVIMTGMGKDGARHLGTLYNKGAVTIGQDEESSIVYGMPKVAYEAGYVDYQLPLKEIAGKISEIVKELS</sequence>
<dbReference type="EC" id="3.5.1.44" evidence="3"/>
<dbReference type="PROSITE" id="PS50110">
    <property type="entry name" value="RESPONSE_REGULATORY"/>
    <property type="match status" value="1"/>
</dbReference>
<dbReference type="GO" id="GO:0000156">
    <property type="term" value="F:phosphorelay response regulator activity"/>
    <property type="evidence" value="ECO:0007669"/>
    <property type="project" value="InterPro"/>
</dbReference>
<dbReference type="PANTHER" id="PTHR42872">
    <property type="entry name" value="PROTEIN-GLUTAMATE METHYLESTERASE/PROTEIN-GLUTAMINE GLUTAMINASE"/>
    <property type="match status" value="1"/>
</dbReference>
<comment type="similarity">
    <text evidence="3">Belongs to the CheB family.</text>
</comment>
<dbReference type="SUPFAM" id="SSF52172">
    <property type="entry name" value="CheY-like"/>
    <property type="match status" value="1"/>
</dbReference>
<dbReference type="InterPro" id="IPR002016">
    <property type="entry name" value="Haem_peroxidase"/>
</dbReference>
<feature type="domain" description="Response regulatory" evidence="6">
    <location>
        <begin position="7"/>
        <end position="125"/>
    </location>
</feature>
<dbReference type="Gene3D" id="3.40.50.2300">
    <property type="match status" value="1"/>
</dbReference>
<feature type="active site" evidence="3 4">
    <location>
        <position position="201"/>
    </location>
</feature>
<dbReference type="HAMAP" id="MF_00099">
    <property type="entry name" value="CheB_chemtxs"/>
    <property type="match status" value="1"/>
</dbReference>
<comment type="function">
    <text evidence="3">Involved in chemotaxis. Part of a chemotaxis signal transduction system that modulates chemotaxis in response to various stimuli. Catalyzes the demethylation of specific methylglutamate residues introduced into the chemoreceptors (methyl-accepting chemotaxis proteins or MCP) by CheR. Also mediates the irreversible deamidation of specific glutamine residues to glutamic acid.</text>
</comment>
<comment type="caution">
    <text evidence="9">The sequence shown here is derived from an EMBL/GenBank/DDBJ whole genome shotgun (WGS) entry which is preliminary data.</text>
</comment>
<evidence type="ECO:0000256" key="4">
    <source>
        <dbReference type="PROSITE-ProRule" id="PRU00050"/>
    </source>
</evidence>
<dbReference type="GO" id="GO:0004601">
    <property type="term" value="F:peroxidase activity"/>
    <property type="evidence" value="ECO:0007669"/>
    <property type="project" value="InterPro"/>
</dbReference>
<proteinExistence type="inferred from homology"/>
<gene>
    <name evidence="3" type="primary">cheB</name>
    <name evidence="9" type="ORF">PQJ61_04790</name>
</gene>
<evidence type="ECO:0000259" key="7">
    <source>
        <dbReference type="PROSITE" id="PS50122"/>
    </source>
</evidence>
<evidence type="ECO:0000259" key="8">
    <source>
        <dbReference type="PROSITE" id="PS50873"/>
    </source>
</evidence>
<comment type="domain">
    <text evidence="3">Contains a C-terminal catalytic domain, and an N-terminal region which modulates catalytic activity.</text>
</comment>
<dbReference type="PROSITE" id="PS50122">
    <property type="entry name" value="CHEB"/>
    <property type="match status" value="1"/>
</dbReference>
<dbReference type="InterPro" id="IPR001789">
    <property type="entry name" value="Sig_transdc_resp-reg_receiver"/>
</dbReference>
<evidence type="ECO:0000256" key="5">
    <source>
        <dbReference type="PROSITE-ProRule" id="PRU00169"/>
    </source>
</evidence>
<dbReference type="GO" id="GO:0050568">
    <property type="term" value="F:protein-glutamine glutaminase activity"/>
    <property type="evidence" value="ECO:0007669"/>
    <property type="project" value="UniProtKB-UniRule"/>
</dbReference>
<dbReference type="EC" id="3.1.1.61" evidence="3"/>
<dbReference type="CDD" id="cd16432">
    <property type="entry name" value="CheB_Rec"/>
    <property type="match status" value="1"/>
</dbReference>
<dbReference type="CDD" id="cd17541">
    <property type="entry name" value="REC_CheB-like"/>
    <property type="match status" value="1"/>
</dbReference>
<dbReference type="InterPro" id="IPR035909">
    <property type="entry name" value="CheB_C"/>
</dbReference>
<name>A0AAJ1IB67_9SPIO</name>
<dbReference type="InterPro" id="IPR011006">
    <property type="entry name" value="CheY-like_superfamily"/>
</dbReference>
<dbReference type="Gene3D" id="3.40.50.180">
    <property type="entry name" value="Methylesterase CheB, C-terminal domain"/>
    <property type="match status" value="1"/>
</dbReference>
<evidence type="ECO:0000313" key="10">
    <source>
        <dbReference type="Proteomes" id="UP001221217"/>
    </source>
</evidence>
<organism evidence="9 10">
    <name type="scientific">Candidatus Thalassospirochaeta sargassi</name>
    <dbReference type="NCBI Taxonomy" id="3119039"/>
    <lineage>
        <taxon>Bacteria</taxon>
        <taxon>Pseudomonadati</taxon>
        <taxon>Spirochaetota</taxon>
        <taxon>Spirochaetia</taxon>
        <taxon>Spirochaetales</taxon>
        <taxon>Spirochaetaceae</taxon>
        <taxon>Candidatus Thalassospirochaeta</taxon>
    </lineage>
</organism>
<dbReference type="InterPro" id="IPR008248">
    <property type="entry name" value="CheB-like"/>
</dbReference>
<dbReference type="NCBIfam" id="NF001965">
    <property type="entry name" value="PRK00742.1"/>
    <property type="match status" value="1"/>
</dbReference>
<dbReference type="SUPFAM" id="SSF52738">
    <property type="entry name" value="Methylesterase CheB, C-terminal domain"/>
    <property type="match status" value="1"/>
</dbReference>
<protein>
    <recommendedName>
        <fullName evidence="3">Protein-glutamate methylesterase/protein-glutamine glutaminase</fullName>
        <ecNumber evidence="3">3.1.1.61</ecNumber>
        <ecNumber evidence="3">3.5.1.44</ecNumber>
    </recommendedName>
</protein>
<dbReference type="Pfam" id="PF00072">
    <property type="entry name" value="Response_reg"/>
    <property type="match status" value="1"/>
</dbReference>
<feature type="domain" description="CheB-type methylesterase" evidence="7">
    <location>
        <begin position="194"/>
        <end position="382"/>
    </location>
</feature>
<dbReference type="Pfam" id="PF01339">
    <property type="entry name" value="CheB_methylest"/>
    <property type="match status" value="1"/>
</dbReference>
<reference evidence="9 10" key="1">
    <citation type="submission" date="2022-12" db="EMBL/GenBank/DDBJ databases">
        <title>Metagenome assembled genome from gulf of manar.</title>
        <authorList>
            <person name="Kohli P."/>
            <person name="Pk S."/>
            <person name="Venkata Ramana C."/>
            <person name="Sasikala C."/>
        </authorList>
    </citation>
    <scope>NUCLEOTIDE SEQUENCE [LARGE SCALE GENOMIC DNA]</scope>
    <source>
        <strain evidence="9">JB008</strain>
    </source>
</reference>
<dbReference type="PROSITE" id="PS50873">
    <property type="entry name" value="PEROXIDASE_4"/>
    <property type="match status" value="1"/>
</dbReference>
<feature type="domain" description="Plant heme peroxidase family profile" evidence="8">
    <location>
        <begin position="1"/>
        <end position="290"/>
    </location>
</feature>
<dbReference type="GO" id="GO:0005737">
    <property type="term" value="C:cytoplasm"/>
    <property type="evidence" value="ECO:0007669"/>
    <property type="project" value="UniProtKB-SubCell"/>
</dbReference>
<comment type="subcellular location">
    <subcellularLocation>
        <location evidence="3">Cytoplasm</location>
    </subcellularLocation>
</comment>
<dbReference type="GO" id="GO:0006979">
    <property type="term" value="P:response to oxidative stress"/>
    <property type="evidence" value="ECO:0007669"/>
    <property type="project" value="InterPro"/>
</dbReference>
<dbReference type="PANTHER" id="PTHR42872:SF3">
    <property type="entry name" value="PROTEIN-GLUTAMATE METHYLESTERASE_PROTEIN-GLUTAMINE GLUTAMINASE 1"/>
    <property type="match status" value="1"/>
</dbReference>
<comment type="catalytic activity">
    <reaction evidence="3">
        <text>L-glutaminyl-[protein] + H2O = L-glutamyl-[protein] + NH4(+)</text>
        <dbReference type="Rhea" id="RHEA:16441"/>
        <dbReference type="Rhea" id="RHEA-COMP:10207"/>
        <dbReference type="Rhea" id="RHEA-COMP:10208"/>
        <dbReference type="ChEBI" id="CHEBI:15377"/>
        <dbReference type="ChEBI" id="CHEBI:28938"/>
        <dbReference type="ChEBI" id="CHEBI:29973"/>
        <dbReference type="ChEBI" id="CHEBI:30011"/>
        <dbReference type="EC" id="3.5.1.44"/>
    </reaction>
</comment>
<keyword evidence="3 5" id="KW-0597">Phosphoprotein</keyword>
<keyword evidence="1 3" id="KW-0378">Hydrolase</keyword>
<dbReference type="EMBL" id="JAQQAL010000011">
    <property type="protein sequence ID" value="MDC7226063.1"/>
    <property type="molecule type" value="Genomic_DNA"/>
</dbReference>
<evidence type="ECO:0000313" key="9">
    <source>
        <dbReference type="EMBL" id="MDC7226063.1"/>
    </source>
</evidence>
<dbReference type="Proteomes" id="UP001221217">
    <property type="component" value="Unassembled WGS sequence"/>
</dbReference>
<dbReference type="GO" id="GO:0008984">
    <property type="term" value="F:protein-glutamate methylesterase activity"/>
    <property type="evidence" value="ECO:0007669"/>
    <property type="project" value="UniProtKB-UniRule"/>
</dbReference>
<feature type="active site" evidence="3 4">
    <location>
        <position position="228"/>
    </location>
</feature>
<keyword evidence="3 4" id="KW-0145">Chemotaxis</keyword>
<evidence type="ECO:0000256" key="2">
    <source>
        <dbReference type="ARBA" id="ARBA00048267"/>
    </source>
</evidence>
<comment type="PTM">
    <text evidence="3">Phosphorylated by CheA. Phosphorylation of the N-terminal regulatory domain activates the methylesterase activity.</text>
</comment>